<accession>A0A2K1JVM7</accession>
<dbReference type="RefSeq" id="XP_024388666.1">
    <property type="nucleotide sequence ID" value="XM_024532898.2"/>
</dbReference>
<feature type="domain" description="PsbP C-terminal" evidence="1">
    <location>
        <begin position="149"/>
        <end position="305"/>
    </location>
</feature>
<name>A0A2K1JVM7_PHYPA</name>
<dbReference type="GO" id="GO:0009654">
    <property type="term" value="C:photosystem II oxygen evolving complex"/>
    <property type="evidence" value="ECO:0007669"/>
    <property type="project" value="InterPro"/>
</dbReference>
<evidence type="ECO:0000313" key="3">
    <source>
        <dbReference type="EnsemblPlants" id="Pp3c11_21800V3.1"/>
    </source>
</evidence>
<dbReference type="EnsemblPlants" id="Pp3c11_21800V3.2">
    <property type="protein sequence ID" value="Pp3c11_21800V3.2"/>
    <property type="gene ID" value="Pp3c11_21800"/>
</dbReference>
<dbReference type="SUPFAM" id="SSF55724">
    <property type="entry name" value="Mog1p/PsbP-like"/>
    <property type="match status" value="1"/>
</dbReference>
<dbReference type="Pfam" id="PF01789">
    <property type="entry name" value="PsbP"/>
    <property type="match status" value="1"/>
</dbReference>
<proteinExistence type="predicted"/>
<dbReference type="EMBL" id="ABEU02000011">
    <property type="protein sequence ID" value="PNR45581.1"/>
    <property type="molecule type" value="Genomic_DNA"/>
</dbReference>
<gene>
    <name evidence="3" type="primary">LOC112288586</name>
    <name evidence="2" type="ORF">PHYPA_015352</name>
</gene>
<dbReference type="InterPro" id="IPR016123">
    <property type="entry name" value="Mog1/PsbP_a/b/a-sand"/>
</dbReference>
<dbReference type="PaxDb" id="3218-PP1S31_253V6.1"/>
<dbReference type="STRING" id="3218.A0A2K1JVM7"/>
<evidence type="ECO:0000313" key="2">
    <source>
        <dbReference type="EMBL" id="PNR45581.1"/>
    </source>
</evidence>
<dbReference type="OMA" id="PRTYYLY"/>
<dbReference type="GO" id="GO:0005509">
    <property type="term" value="F:calcium ion binding"/>
    <property type="evidence" value="ECO:0007669"/>
    <property type="project" value="InterPro"/>
</dbReference>
<reference evidence="2 4" key="1">
    <citation type="journal article" date="2008" name="Science">
        <title>The Physcomitrella genome reveals evolutionary insights into the conquest of land by plants.</title>
        <authorList>
            <person name="Rensing S."/>
            <person name="Lang D."/>
            <person name="Zimmer A."/>
            <person name="Terry A."/>
            <person name="Salamov A."/>
            <person name="Shapiro H."/>
            <person name="Nishiyama T."/>
            <person name="Perroud P.-F."/>
            <person name="Lindquist E."/>
            <person name="Kamisugi Y."/>
            <person name="Tanahashi T."/>
            <person name="Sakakibara K."/>
            <person name="Fujita T."/>
            <person name="Oishi K."/>
            <person name="Shin-I T."/>
            <person name="Kuroki Y."/>
            <person name="Toyoda A."/>
            <person name="Suzuki Y."/>
            <person name="Hashimoto A."/>
            <person name="Yamaguchi K."/>
            <person name="Sugano A."/>
            <person name="Kohara Y."/>
            <person name="Fujiyama A."/>
            <person name="Anterola A."/>
            <person name="Aoki S."/>
            <person name="Ashton N."/>
            <person name="Barbazuk W.B."/>
            <person name="Barker E."/>
            <person name="Bennetzen J."/>
            <person name="Bezanilla M."/>
            <person name="Blankenship R."/>
            <person name="Cho S.H."/>
            <person name="Dutcher S."/>
            <person name="Estelle M."/>
            <person name="Fawcett J.A."/>
            <person name="Gundlach H."/>
            <person name="Hanada K."/>
            <person name="Heyl A."/>
            <person name="Hicks K.A."/>
            <person name="Hugh J."/>
            <person name="Lohr M."/>
            <person name="Mayer K."/>
            <person name="Melkozernov A."/>
            <person name="Murata T."/>
            <person name="Nelson D."/>
            <person name="Pils B."/>
            <person name="Prigge M."/>
            <person name="Reiss B."/>
            <person name="Renner T."/>
            <person name="Rombauts S."/>
            <person name="Rushton P."/>
            <person name="Sanderfoot A."/>
            <person name="Schween G."/>
            <person name="Shiu S.-H."/>
            <person name="Stueber K."/>
            <person name="Theodoulou F.L."/>
            <person name="Tu H."/>
            <person name="Van de Peer Y."/>
            <person name="Verrier P.J."/>
            <person name="Waters E."/>
            <person name="Wood A."/>
            <person name="Yang L."/>
            <person name="Cove D."/>
            <person name="Cuming A."/>
            <person name="Hasebe M."/>
            <person name="Lucas S."/>
            <person name="Mishler D.B."/>
            <person name="Reski R."/>
            <person name="Grigoriev I."/>
            <person name="Quatrano R.S."/>
            <person name="Boore J.L."/>
        </authorList>
    </citation>
    <scope>NUCLEOTIDE SEQUENCE [LARGE SCALE GENOMIC DNA]</scope>
    <source>
        <strain evidence="3 4">cv. Gransden 2004</strain>
    </source>
</reference>
<dbReference type="EnsemblPlants" id="Pp3c11_21800V3.1">
    <property type="protein sequence ID" value="Pp3c11_21800V3.1"/>
    <property type="gene ID" value="Pp3c11_21800"/>
</dbReference>
<dbReference type="OrthoDB" id="1621991at2759"/>
<evidence type="ECO:0000313" key="4">
    <source>
        <dbReference type="Proteomes" id="UP000006727"/>
    </source>
</evidence>
<dbReference type="PANTHER" id="PTHR37764">
    <property type="entry name" value="KETOSE/ALDOSE ISOMERASE, PUTATIVE (MOG1/PSBP/DUF1795-LIKE PHOTOSYSTEM II REACTION CENTER PSBP FAMILY PROTEIN)-RELATED"/>
    <property type="match status" value="1"/>
</dbReference>
<dbReference type="Gramene" id="Pp3c11_21800V3.1">
    <property type="protein sequence ID" value="Pp3c11_21800V3.1"/>
    <property type="gene ID" value="Pp3c11_21800"/>
</dbReference>
<dbReference type="GO" id="GO:0015979">
    <property type="term" value="P:photosynthesis"/>
    <property type="evidence" value="ECO:0007669"/>
    <property type="project" value="InterPro"/>
</dbReference>
<dbReference type="InterPro" id="IPR002683">
    <property type="entry name" value="PsbP_C"/>
</dbReference>
<dbReference type="Gene3D" id="3.40.1000.10">
    <property type="entry name" value="Mog1/PsbP, alpha/beta/alpha sandwich"/>
    <property type="match status" value="1"/>
</dbReference>
<dbReference type="GeneID" id="112288586"/>
<dbReference type="GO" id="GO:0019898">
    <property type="term" value="C:extrinsic component of membrane"/>
    <property type="evidence" value="ECO:0007669"/>
    <property type="project" value="InterPro"/>
</dbReference>
<keyword evidence="4" id="KW-1185">Reference proteome</keyword>
<protein>
    <recommendedName>
        <fullName evidence="1">PsbP C-terminal domain-containing protein</fullName>
    </recommendedName>
</protein>
<reference evidence="3" key="3">
    <citation type="submission" date="2020-12" db="UniProtKB">
        <authorList>
            <consortium name="EnsemblPlants"/>
        </authorList>
    </citation>
    <scope>IDENTIFICATION</scope>
</reference>
<reference evidence="2 4" key="2">
    <citation type="journal article" date="2018" name="Plant J.">
        <title>The Physcomitrella patens chromosome-scale assembly reveals moss genome structure and evolution.</title>
        <authorList>
            <person name="Lang D."/>
            <person name="Ullrich K.K."/>
            <person name="Murat F."/>
            <person name="Fuchs J."/>
            <person name="Jenkins J."/>
            <person name="Haas F.B."/>
            <person name="Piednoel M."/>
            <person name="Gundlach H."/>
            <person name="Van Bel M."/>
            <person name="Meyberg R."/>
            <person name="Vives C."/>
            <person name="Morata J."/>
            <person name="Symeonidi A."/>
            <person name="Hiss M."/>
            <person name="Muchero W."/>
            <person name="Kamisugi Y."/>
            <person name="Saleh O."/>
            <person name="Blanc G."/>
            <person name="Decker E.L."/>
            <person name="van Gessel N."/>
            <person name="Grimwood J."/>
            <person name="Hayes R.D."/>
            <person name="Graham S.W."/>
            <person name="Gunter L.E."/>
            <person name="McDaniel S.F."/>
            <person name="Hoernstein S.N.W."/>
            <person name="Larsson A."/>
            <person name="Li F.W."/>
            <person name="Perroud P.F."/>
            <person name="Phillips J."/>
            <person name="Ranjan P."/>
            <person name="Rokshar D.S."/>
            <person name="Rothfels C.J."/>
            <person name="Schneider L."/>
            <person name="Shu S."/>
            <person name="Stevenson D.W."/>
            <person name="Thummler F."/>
            <person name="Tillich M."/>
            <person name="Villarreal Aguilar J.C."/>
            <person name="Widiez T."/>
            <person name="Wong G.K."/>
            <person name="Wymore A."/>
            <person name="Zhang Y."/>
            <person name="Zimmer A.D."/>
            <person name="Quatrano R.S."/>
            <person name="Mayer K.F.X."/>
            <person name="Goodstein D."/>
            <person name="Casacuberta J.M."/>
            <person name="Vandepoele K."/>
            <person name="Reski R."/>
            <person name="Cuming A.C."/>
            <person name="Tuskan G.A."/>
            <person name="Maumus F."/>
            <person name="Salse J."/>
            <person name="Schmutz J."/>
            <person name="Rensing S.A."/>
        </authorList>
    </citation>
    <scope>NUCLEOTIDE SEQUENCE [LARGE SCALE GENOMIC DNA]</scope>
    <source>
        <strain evidence="3 4">cv. Gransden 2004</strain>
    </source>
</reference>
<dbReference type="Proteomes" id="UP000006727">
    <property type="component" value="Chromosome 11"/>
</dbReference>
<dbReference type="Gramene" id="Pp3c11_21800V3.2">
    <property type="protein sequence ID" value="Pp3c11_21800V3.2"/>
    <property type="gene ID" value="Pp3c11_21800"/>
</dbReference>
<organism evidence="2">
    <name type="scientific">Physcomitrium patens</name>
    <name type="common">Spreading-leaved earth moss</name>
    <name type="synonym">Physcomitrella patens</name>
    <dbReference type="NCBI Taxonomy" id="3218"/>
    <lineage>
        <taxon>Eukaryota</taxon>
        <taxon>Viridiplantae</taxon>
        <taxon>Streptophyta</taxon>
        <taxon>Embryophyta</taxon>
        <taxon>Bryophyta</taxon>
        <taxon>Bryophytina</taxon>
        <taxon>Bryopsida</taxon>
        <taxon>Funariidae</taxon>
        <taxon>Funariales</taxon>
        <taxon>Funariaceae</taxon>
        <taxon>Physcomitrium</taxon>
    </lineage>
</organism>
<dbReference type="AlphaFoldDB" id="A0A2K1JVM7"/>
<evidence type="ECO:0000259" key="1">
    <source>
        <dbReference type="Pfam" id="PF01789"/>
    </source>
</evidence>
<dbReference type="PANTHER" id="PTHR37764:SF1">
    <property type="entry name" value="KETOSE_ALDOSE ISOMERASE, PUTATIVE (MOG1_PSBP_DUF1795-LIKE PHOTOSYSTEM II REACTION CENTER PSBP FAMILY PROTEIN)-RELATED"/>
    <property type="match status" value="1"/>
</dbReference>
<sequence length="308" mass="33377">MAMALAGLQTAVAGSVSIYPAMPESTLRKRVAGRARSRCRGGGDARDERLLVSSMSQVGGFNFDISEGRHAAADELVIQSRRSFLQTGATLASLAVLDRFPALAEPAEIQPEAPVSQEALAGDGTATAQQSASKPKKSRVNTDTWYRFRGEGFTMKYPPDFEDIVEYDESGSSLYGERAKERPFAARFASPDRKEVLSVVVRNASQLKLSFYETQDITEFGTLEEAAKMFVPAGSKIVAAAALKPTDSRIPRTYYLYEFLAKNDKRVAMSAAAAGGRVFVFGAMAPNSRWNEVGSKMRTAAVNFSLPS</sequence>